<name>A0A8J5LGW2_ZINOF</name>
<gene>
    <name evidence="1" type="ORF">ZIOFF_021967</name>
</gene>
<accession>A0A8J5LGW2</accession>
<protein>
    <submittedName>
        <fullName evidence="1">Uncharacterized protein</fullName>
    </submittedName>
</protein>
<evidence type="ECO:0000313" key="1">
    <source>
        <dbReference type="EMBL" id="KAG6518492.1"/>
    </source>
</evidence>
<dbReference type="AlphaFoldDB" id="A0A8J5LGW2"/>
<proteinExistence type="predicted"/>
<sequence>MIEVPGQLRRSSSSRTSRGGCVTDLLASVEGIGDLPDVESGNDIEDEFLIEVAGFVDLARNLLSLGREEWIGDLPDAEGGTDWSLRGDLFSSIRNPMTGRSAFQTL</sequence>
<evidence type="ECO:0000313" key="2">
    <source>
        <dbReference type="Proteomes" id="UP000734854"/>
    </source>
</evidence>
<dbReference type="EMBL" id="JACMSC010000006">
    <property type="protein sequence ID" value="KAG6518492.1"/>
    <property type="molecule type" value="Genomic_DNA"/>
</dbReference>
<dbReference type="Proteomes" id="UP000734854">
    <property type="component" value="Unassembled WGS sequence"/>
</dbReference>
<keyword evidence="2" id="KW-1185">Reference proteome</keyword>
<reference evidence="1 2" key="1">
    <citation type="submission" date="2020-08" db="EMBL/GenBank/DDBJ databases">
        <title>Plant Genome Project.</title>
        <authorList>
            <person name="Zhang R.-G."/>
        </authorList>
    </citation>
    <scope>NUCLEOTIDE SEQUENCE [LARGE SCALE GENOMIC DNA]</scope>
    <source>
        <tissue evidence="1">Rhizome</tissue>
    </source>
</reference>
<organism evidence="1 2">
    <name type="scientific">Zingiber officinale</name>
    <name type="common">Ginger</name>
    <name type="synonym">Amomum zingiber</name>
    <dbReference type="NCBI Taxonomy" id="94328"/>
    <lineage>
        <taxon>Eukaryota</taxon>
        <taxon>Viridiplantae</taxon>
        <taxon>Streptophyta</taxon>
        <taxon>Embryophyta</taxon>
        <taxon>Tracheophyta</taxon>
        <taxon>Spermatophyta</taxon>
        <taxon>Magnoliopsida</taxon>
        <taxon>Liliopsida</taxon>
        <taxon>Zingiberales</taxon>
        <taxon>Zingiberaceae</taxon>
        <taxon>Zingiber</taxon>
    </lineage>
</organism>
<comment type="caution">
    <text evidence="1">The sequence shown here is derived from an EMBL/GenBank/DDBJ whole genome shotgun (WGS) entry which is preliminary data.</text>
</comment>